<dbReference type="Proteomes" id="UP000620104">
    <property type="component" value="Unassembled WGS sequence"/>
</dbReference>
<keyword evidence="5 6" id="KW-0539">Nucleus</keyword>
<comment type="subunit">
    <text evidence="6">Component of the GINS complex.</text>
</comment>
<accession>A0A8H3TWF9</accession>
<sequence>MYGDDALKLILESKRSIQTATLAKHNDPLVRQVCYETREIGNALNAVANEWSQMQDNLPTDPSQQAQLQEELLCKIMVRQLSANRNKRCLLAYHAQRLDLLKDMYWNEAGGALAHLLNTKMTGRGRAKAAEANNDSAIMLVPEEDDDVDEGPAGDNLANKRGDSRTANAPPVITDDVRSRLSPQETDFLHDYNELILDYKSEFLDVLDLTSSIARPPTIDDLYVDVRVVRDCGTVYTELGQIEFRKGQRYMVRRSDIERLIIQGYLEEV</sequence>
<evidence type="ECO:0000256" key="5">
    <source>
        <dbReference type="ARBA" id="ARBA00023242"/>
    </source>
</evidence>
<dbReference type="OrthoDB" id="10252587at2759"/>
<evidence type="ECO:0000259" key="8">
    <source>
        <dbReference type="Pfam" id="PF05916"/>
    </source>
</evidence>
<evidence type="ECO:0000313" key="10">
    <source>
        <dbReference type="EMBL" id="GHJ88382.1"/>
    </source>
</evidence>
<dbReference type="GO" id="GO:0000811">
    <property type="term" value="C:GINS complex"/>
    <property type="evidence" value="ECO:0007669"/>
    <property type="project" value="UniProtKB-UniRule"/>
</dbReference>
<comment type="caution">
    <text evidence="10">The sequence shown here is derived from an EMBL/GenBank/DDBJ whole genome shotgun (WGS) entry which is preliminary data.</text>
</comment>
<dbReference type="InterPro" id="IPR036224">
    <property type="entry name" value="GINS_bundle-like_dom_sf"/>
</dbReference>
<comment type="subcellular location">
    <subcellularLocation>
        <location evidence="1 6">Nucleus</location>
    </subcellularLocation>
</comment>
<dbReference type="PANTHER" id="PTHR12914">
    <property type="entry name" value="PARTNER OF SLD5"/>
    <property type="match status" value="1"/>
</dbReference>
<dbReference type="InterPro" id="IPR056783">
    <property type="entry name" value="PSF1_C"/>
</dbReference>
<comment type="function">
    <text evidence="6">Required for correct functioning of the GINS complex, a complex that plays an essential role in the initiation of DNA replication, and progression of DNA replication forks. GINS complex seems to bind preferentially to single-stranded DNA.</text>
</comment>
<comment type="similarity">
    <text evidence="2 6">Belongs to the GINS1/PSF1 family.</text>
</comment>
<feature type="domain" description="DNA replication complex GINS protein PSF1 C-terminal" evidence="9">
    <location>
        <begin position="221"/>
        <end position="268"/>
    </location>
</feature>
<dbReference type="AlphaFoldDB" id="A0A8H3TWF9"/>
<dbReference type="SUPFAM" id="SSF158573">
    <property type="entry name" value="GINS helical bundle-like"/>
    <property type="match status" value="1"/>
</dbReference>
<evidence type="ECO:0000259" key="9">
    <source>
        <dbReference type="Pfam" id="PF24997"/>
    </source>
</evidence>
<protein>
    <recommendedName>
        <fullName evidence="3 6">DNA replication complex GINS protein PSF1</fullName>
    </recommendedName>
</protein>
<dbReference type="GO" id="GO:1902983">
    <property type="term" value="P:DNA strand elongation involved in mitotic DNA replication"/>
    <property type="evidence" value="ECO:0007669"/>
    <property type="project" value="TreeGrafter"/>
</dbReference>
<feature type="region of interest" description="Disordered" evidence="7">
    <location>
        <begin position="142"/>
        <end position="171"/>
    </location>
</feature>
<dbReference type="Gene3D" id="1.20.58.1030">
    <property type="match status" value="1"/>
</dbReference>
<name>A0A8H3TWF9_9TREE</name>
<evidence type="ECO:0000313" key="11">
    <source>
        <dbReference type="Proteomes" id="UP000620104"/>
    </source>
</evidence>
<dbReference type="CDD" id="cd21696">
    <property type="entry name" value="GINS_B_Psf1"/>
    <property type="match status" value="1"/>
</dbReference>
<evidence type="ECO:0000256" key="7">
    <source>
        <dbReference type="SAM" id="MobiDB-lite"/>
    </source>
</evidence>
<dbReference type="InterPro" id="IPR021151">
    <property type="entry name" value="GINS_A"/>
</dbReference>
<dbReference type="CDD" id="cd11710">
    <property type="entry name" value="GINS_A_psf1"/>
    <property type="match status" value="1"/>
</dbReference>
<organism evidence="10 11">
    <name type="scientific">Naganishia liquefaciens</name>
    <dbReference type="NCBI Taxonomy" id="104408"/>
    <lineage>
        <taxon>Eukaryota</taxon>
        <taxon>Fungi</taxon>
        <taxon>Dikarya</taxon>
        <taxon>Basidiomycota</taxon>
        <taxon>Agaricomycotina</taxon>
        <taxon>Tremellomycetes</taxon>
        <taxon>Filobasidiales</taxon>
        <taxon>Filobasidiaceae</taxon>
        <taxon>Naganishia</taxon>
    </lineage>
</organism>
<proteinExistence type="inferred from homology"/>
<feature type="domain" description="GINS subunit" evidence="8">
    <location>
        <begin position="60"/>
        <end position="121"/>
    </location>
</feature>
<evidence type="ECO:0000256" key="6">
    <source>
        <dbReference type="RuleBase" id="RU368085"/>
    </source>
</evidence>
<keyword evidence="4 6" id="KW-0235">DNA replication</keyword>
<dbReference type="EMBL" id="BLZA01000030">
    <property type="protein sequence ID" value="GHJ88382.1"/>
    <property type="molecule type" value="Genomic_DNA"/>
</dbReference>
<gene>
    <name evidence="10" type="ORF">NliqN6_4784</name>
</gene>
<dbReference type="Pfam" id="PF24997">
    <property type="entry name" value="PSF1_C"/>
    <property type="match status" value="1"/>
</dbReference>
<evidence type="ECO:0000256" key="2">
    <source>
        <dbReference type="ARBA" id="ARBA00006677"/>
    </source>
</evidence>
<evidence type="ECO:0000256" key="4">
    <source>
        <dbReference type="ARBA" id="ARBA00022705"/>
    </source>
</evidence>
<dbReference type="InterPro" id="IPR005339">
    <property type="entry name" value="GINS_Psf1"/>
</dbReference>
<reference evidence="10" key="1">
    <citation type="submission" date="2020-07" db="EMBL/GenBank/DDBJ databases">
        <title>Draft Genome Sequence of a Deep-Sea Yeast, Naganishia (Cryptococcus) liquefaciens strain N6.</title>
        <authorList>
            <person name="Han Y.W."/>
            <person name="Kajitani R."/>
            <person name="Morimoto H."/>
            <person name="Parhat M."/>
            <person name="Tsubouchi H."/>
            <person name="Bakenova O."/>
            <person name="Ogata M."/>
            <person name="Argunhan B."/>
            <person name="Aoki R."/>
            <person name="Kajiwara S."/>
            <person name="Itoh T."/>
            <person name="Iwasaki H."/>
        </authorList>
    </citation>
    <scope>NUCLEOTIDE SEQUENCE</scope>
    <source>
        <strain evidence="10">N6</strain>
    </source>
</reference>
<evidence type="ECO:0000256" key="3">
    <source>
        <dbReference type="ARBA" id="ARBA00015143"/>
    </source>
</evidence>
<keyword evidence="11" id="KW-1185">Reference proteome</keyword>
<evidence type="ECO:0000256" key="1">
    <source>
        <dbReference type="ARBA" id="ARBA00004123"/>
    </source>
</evidence>
<dbReference type="PANTHER" id="PTHR12914:SF2">
    <property type="entry name" value="DNA REPLICATION COMPLEX GINS PROTEIN PSF1"/>
    <property type="match status" value="1"/>
</dbReference>
<dbReference type="Pfam" id="PF05916">
    <property type="entry name" value="Sld5"/>
    <property type="match status" value="1"/>
</dbReference>
<feature type="compositionally biased region" description="Acidic residues" evidence="7">
    <location>
        <begin position="142"/>
        <end position="152"/>
    </location>
</feature>